<dbReference type="Proteomes" id="UP000005952">
    <property type="component" value="Chromosome"/>
</dbReference>
<proteinExistence type="predicted"/>
<evidence type="ECO:0008006" key="3">
    <source>
        <dbReference type="Google" id="ProtNLM"/>
    </source>
</evidence>
<dbReference type="InterPro" id="IPR036397">
    <property type="entry name" value="RNaseH_sf"/>
</dbReference>
<dbReference type="HOGENOM" id="CLU_031104_1_0_5"/>
<dbReference type="eggNOG" id="COG1431">
    <property type="taxonomic scope" value="Bacteria"/>
</dbReference>
<dbReference type="OrthoDB" id="580851at2"/>
<dbReference type="CDD" id="cd04659">
    <property type="entry name" value="Piwi_piwi-like_ProArk"/>
    <property type="match status" value="1"/>
</dbReference>
<dbReference type="SUPFAM" id="SSF53098">
    <property type="entry name" value="Ribonuclease H-like"/>
    <property type="match status" value="1"/>
</dbReference>
<name>N0B1Y4_9HYPH</name>
<dbReference type="KEGG" id="hdt:HYPDE_26353"/>
<dbReference type="GO" id="GO:0003676">
    <property type="term" value="F:nucleic acid binding"/>
    <property type="evidence" value="ECO:0007669"/>
    <property type="project" value="InterPro"/>
</dbReference>
<dbReference type="EMBL" id="CP005587">
    <property type="protein sequence ID" value="AGK56953.1"/>
    <property type="molecule type" value="Genomic_DNA"/>
</dbReference>
<dbReference type="InterPro" id="IPR012337">
    <property type="entry name" value="RNaseH-like_sf"/>
</dbReference>
<sequence>MTLEAIHLPEPLLAFAHGQSLEGPKDGLFLFGPVEDASGRNQVRIGIIGTPEGVGLARLWLRRLSGFILGKTDKSGNPVSWAPSWPGFAECFGVSLPLQGTAELKLDRVAVEAAIKKGNRADAVRSTVIMFAAAIRNHVRTEERQPDLWLVVVPDVVFRYGRPQVGLPPKAERTRSTIISAKAAKRALIGGDLFPEIVDEAETYLFSSNFHHQLKAELLQDKIALQLALESTLEDRAITNAKAERRRGLLDEATVAWNFATTLYFKMDAKPWALAEVRPGVCYVGLVFKKNPSPTAAGETCCAAQMFLNSGDGLVFRGALGPWYSDKTREYHLSLKAAKSLMISVVNGYKAKHGRYPVQLFIHGRHTFNVDEWRGFASAVTDETQLIGVRIQSQDDMRLFRPQASTPVLRGTAILVTKRTGLLWTLGYVPRLASYQGFETPKPLSVEVTHGDVDLKQVLADVLALTKLNYNACDFASGLPVTLKFADRVGEILMASPRTVSAPPLPFRFYI</sequence>
<dbReference type="Gene3D" id="3.30.420.10">
    <property type="entry name" value="Ribonuclease H-like superfamily/Ribonuclease H"/>
    <property type="match status" value="1"/>
</dbReference>
<dbReference type="AlphaFoldDB" id="N0B1Y4"/>
<protein>
    <recommendedName>
        <fullName evidence="3">Piwi domain-containing protein</fullName>
    </recommendedName>
</protein>
<reference evidence="1 2" key="1">
    <citation type="journal article" date="2013" name="Genome Announc.">
        <title>Genome sequences for three denitrifying bacterial strains isolated from a uranium- and nitrate-contaminated subsurface environment.</title>
        <authorList>
            <person name="Venkatramanan R."/>
            <person name="Prakash O."/>
            <person name="Woyke T."/>
            <person name="Chain P."/>
            <person name="Goodwin L.A."/>
            <person name="Watson D."/>
            <person name="Brooks S."/>
            <person name="Kostka J.E."/>
            <person name="Green S.J."/>
        </authorList>
    </citation>
    <scope>NUCLEOTIDE SEQUENCE [LARGE SCALE GENOMIC DNA]</scope>
    <source>
        <strain evidence="1 2">1NES1</strain>
    </source>
</reference>
<accession>N0B1Y4</accession>
<dbReference type="STRING" id="670307.HYPDE_26353"/>
<dbReference type="RefSeq" id="WP_015596990.1">
    <property type="nucleotide sequence ID" value="NC_021172.1"/>
</dbReference>
<evidence type="ECO:0000313" key="2">
    <source>
        <dbReference type="Proteomes" id="UP000005952"/>
    </source>
</evidence>
<organism evidence="1 2">
    <name type="scientific">Hyphomicrobium denitrificans 1NES1</name>
    <dbReference type="NCBI Taxonomy" id="670307"/>
    <lineage>
        <taxon>Bacteria</taxon>
        <taxon>Pseudomonadati</taxon>
        <taxon>Pseudomonadota</taxon>
        <taxon>Alphaproteobacteria</taxon>
        <taxon>Hyphomicrobiales</taxon>
        <taxon>Hyphomicrobiaceae</taxon>
        <taxon>Hyphomicrobium</taxon>
    </lineage>
</organism>
<evidence type="ECO:0000313" key="1">
    <source>
        <dbReference type="EMBL" id="AGK56953.1"/>
    </source>
</evidence>
<gene>
    <name evidence="1" type="ORF">HYPDE_26353</name>
</gene>
<keyword evidence="2" id="KW-1185">Reference proteome</keyword>